<evidence type="ECO:0000256" key="2">
    <source>
        <dbReference type="SAM" id="SignalP"/>
    </source>
</evidence>
<feature type="chain" id="PRO_5044819520" description="CLAVATA3/ESR (CLE)-related protein 25" evidence="2">
    <location>
        <begin position="25"/>
        <end position="84"/>
    </location>
</feature>
<evidence type="ECO:0000313" key="3">
    <source>
        <dbReference type="EMBL" id="KAL3813331.1"/>
    </source>
</evidence>
<accession>A0ABD3RNG6</accession>
<evidence type="ECO:0000256" key="1">
    <source>
        <dbReference type="SAM" id="MobiDB-lite"/>
    </source>
</evidence>
<comment type="caution">
    <text evidence="3">The sequence shown here is derived from an EMBL/GenBank/DDBJ whole genome shotgun (WGS) entry which is preliminary data.</text>
</comment>
<dbReference type="PANTHER" id="PTHR34277">
    <property type="entry name" value="CLAVATA3/ESR (CLE)-RELATED PROTEIN 26"/>
    <property type="match status" value="1"/>
</dbReference>
<proteinExistence type="predicted"/>
<dbReference type="InterPro" id="IPR039316">
    <property type="entry name" value="CLE25/26"/>
</dbReference>
<reference evidence="3 4" key="1">
    <citation type="submission" date="2024-12" db="EMBL/GenBank/DDBJ databases">
        <title>The unique morphological basis and parallel evolutionary history of personate flowers in Penstemon.</title>
        <authorList>
            <person name="Depatie T.H."/>
            <person name="Wessinger C.A."/>
        </authorList>
    </citation>
    <scope>NUCLEOTIDE SEQUENCE [LARGE SCALE GENOMIC DNA]</scope>
    <source>
        <strain evidence="3">WTNN_2</strain>
        <tissue evidence="3">Leaf</tissue>
    </source>
</reference>
<dbReference type="PANTHER" id="PTHR34277:SF2">
    <property type="entry name" value="CLAVATA3_ESR (CLE)-RELATED PROTEIN 26"/>
    <property type="match status" value="1"/>
</dbReference>
<keyword evidence="4" id="KW-1185">Reference proteome</keyword>
<gene>
    <name evidence="3" type="ORF">ACJIZ3_014599</name>
</gene>
<dbReference type="AlphaFoldDB" id="A0ABD3RNG6"/>
<keyword evidence="2" id="KW-0732">Signal</keyword>
<feature type="compositionally biased region" description="Basic and acidic residues" evidence="1">
    <location>
        <begin position="69"/>
        <end position="78"/>
    </location>
</feature>
<organism evidence="3 4">
    <name type="scientific">Penstemon smallii</name>
    <dbReference type="NCBI Taxonomy" id="265156"/>
    <lineage>
        <taxon>Eukaryota</taxon>
        <taxon>Viridiplantae</taxon>
        <taxon>Streptophyta</taxon>
        <taxon>Embryophyta</taxon>
        <taxon>Tracheophyta</taxon>
        <taxon>Spermatophyta</taxon>
        <taxon>Magnoliopsida</taxon>
        <taxon>eudicotyledons</taxon>
        <taxon>Gunneridae</taxon>
        <taxon>Pentapetalae</taxon>
        <taxon>asterids</taxon>
        <taxon>lamiids</taxon>
        <taxon>Lamiales</taxon>
        <taxon>Plantaginaceae</taxon>
        <taxon>Cheloneae</taxon>
        <taxon>Penstemon</taxon>
    </lineage>
</organism>
<feature type="signal peptide" evidence="2">
    <location>
        <begin position="1"/>
        <end position="24"/>
    </location>
</feature>
<evidence type="ECO:0008006" key="5">
    <source>
        <dbReference type="Google" id="ProtNLM"/>
    </source>
</evidence>
<feature type="region of interest" description="Disordered" evidence="1">
    <location>
        <begin position="63"/>
        <end position="84"/>
    </location>
</feature>
<protein>
    <recommendedName>
        <fullName evidence="5">CLAVATA3/ESR (CLE)-related protein 25</fullName>
    </recommendedName>
</protein>
<evidence type="ECO:0000313" key="4">
    <source>
        <dbReference type="Proteomes" id="UP001634393"/>
    </source>
</evidence>
<sequence>MVWSRKLSFSLSFFLFFLVILSLANKWNTNNIPSLHILKLAGNGRRRALYQKYLNLNFVSKRRVPHGPDPIHNRRTENTKLPPT</sequence>
<name>A0ABD3RNG6_9LAMI</name>
<dbReference type="Proteomes" id="UP001634393">
    <property type="component" value="Unassembled WGS sequence"/>
</dbReference>
<dbReference type="EMBL" id="JBJXBP010000008">
    <property type="protein sequence ID" value="KAL3813331.1"/>
    <property type="molecule type" value="Genomic_DNA"/>
</dbReference>